<dbReference type="PIRSF" id="PIRSF003180">
    <property type="entry name" value="DiGMPpdiest_YuxH"/>
    <property type="match status" value="1"/>
</dbReference>
<dbReference type="InterPro" id="IPR052340">
    <property type="entry name" value="RNase_Y/CdgJ"/>
</dbReference>
<feature type="domain" description="EAL" evidence="1">
    <location>
        <begin position="1"/>
        <end position="202"/>
    </location>
</feature>
<dbReference type="InterPro" id="IPR014408">
    <property type="entry name" value="dGMP_Pdiesterase_EAL/HD-GYP"/>
</dbReference>
<dbReference type="PROSITE" id="PS50883">
    <property type="entry name" value="EAL"/>
    <property type="match status" value="1"/>
</dbReference>
<dbReference type="InterPro" id="IPR013976">
    <property type="entry name" value="HDOD"/>
</dbReference>
<dbReference type="Gene3D" id="1.10.3210.10">
    <property type="entry name" value="Hypothetical protein af1432"/>
    <property type="match status" value="1"/>
</dbReference>
<dbReference type="Proteomes" id="UP000603234">
    <property type="component" value="Unassembled WGS sequence"/>
</dbReference>
<sequence>MFIARQPIFNSQLEVYGYELLFRLERQSTQFGGISSQGATATVITGLYESGLENLVDDKYAFINFDEIFVHSDALELIEPNRLVVEMLENIKIDRLLLERLEEIKNMGYKIALDDFSRKYLEYPLTTLADIIKYDILATPLETIRTDVATALSQNKILLAEKVETEEEYIEAKKMGFRLFQGYFFSKPHIAGKSYNKTTSKSQYIRIISEVKKEDPSFERLTELIEHDVTLAYRVMRMACFRSGNSQVCSVKYALTYMGLKEIECWISIIMLHDLGKDKPGELKKISLIRSKFAESLAIHGNLKEYQHSASMMGLFSVLDAILDQSMEEALAGIALPSSITEALIDHKGILYPIYELILACEKGEWFAVEKISIDLNISNSELALSYRWAIQWANEVTSQVI</sequence>
<name>A0ABR6WRK9_9FIRM</name>
<accession>A0ABR6WRK9</accession>
<dbReference type="PROSITE" id="PS51833">
    <property type="entry name" value="HDOD"/>
    <property type="match status" value="1"/>
</dbReference>
<reference evidence="3 4" key="1">
    <citation type="journal article" date="2020" name="mSystems">
        <title>Defining Genomic and Predicted Metabolic Features of the Acetobacterium Genus.</title>
        <authorList>
            <person name="Ross D.E."/>
            <person name="Marshall C.W."/>
            <person name="Gulliver D."/>
            <person name="May H.D."/>
            <person name="Norman R.S."/>
        </authorList>
    </citation>
    <scope>NUCLEOTIDE SEQUENCE [LARGE SCALE GENOMIC DNA]</scope>
    <source>
        <strain evidence="3 4">DSM 8238</strain>
    </source>
</reference>
<proteinExistence type="predicted"/>
<evidence type="ECO:0000259" key="2">
    <source>
        <dbReference type="PROSITE" id="PS51833"/>
    </source>
</evidence>
<dbReference type="InterPro" id="IPR001633">
    <property type="entry name" value="EAL_dom"/>
</dbReference>
<dbReference type="SMART" id="SM00052">
    <property type="entry name" value="EAL"/>
    <property type="match status" value="1"/>
</dbReference>
<evidence type="ECO:0000313" key="4">
    <source>
        <dbReference type="Proteomes" id="UP000603234"/>
    </source>
</evidence>
<dbReference type="PANTHER" id="PTHR33525">
    <property type="match status" value="1"/>
</dbReference>
<comment type="caution">
    <text evidence="3">The sequence shown here is derived from an EMBL/GenBank/DDBJ whole genome shotgun (WGS) entry which is preliminary data.</text>
</comment>
<dbReference type="SUPFAM" id="SSF109604">
    <property type="entry name" value="HD-domain/PDEase-like"/>
    <property type="match status" value="1"/>
</dbReference>
<gene>
    <name evidence="3" type="ORF">GH808_01915</name>
</gene>
<dbReference type="Pfam" id="PF08668">
    <property type="entry name" value="HDOD"/>
    <property type="match status" value="1"/>
</dbReference>
<evidence type="ECO:0000313" key="3">
    <source>
        <dbReference type="EMBL" id="MBC3803201.1"/>
    </source>
</evidence>
<dbReference type="Pfam" id="PF00563">
    <property type="entry name" value="EAL"/>
    <property type="match status" value="1"/>
</dbReference>
<dbReference type="Gene3D" id="3.20.20.450">
    <property type="entry name" value="EAL domain"/>
    <property type="match status" value="1"/>
</dbReference>
<dbReference type="EMBL" id="WJBC01000002">
    <property type="protein sequence ID" value="MBC3803201.1"/>
    <property type="molecule type" value="Genomic_DNA"/>
</dbReference>
<organism evidence="3 4">
    <name type="scientific">Acetobacterium fimetarium</name>
    <dbReference type="NCBI Taxonomy" id="52691"/>
    <lineage>
        <taxon>Bacteria</taxon>
        <taxon>Bacillati</taxon>
        <taxon>Bacillota</taxon>
        <taxon>Clostridia</taxon>
        <taxon>Eubacteriales</taxon>
        <taxon>Eubacteriaceae</taxon>
        <taxon>Acetobacterium</taxon>
    </lineage>
</organism>
<dbReference type="SUPFAM" id="SSF141868">
    <property type="entry name" value="EAL domain-like"/>
    <property type="match status" value="1"/>
</dbReference>
<dbReference type="PANTHER" id="PTHR33525:SF4">
    <property type="entry name" value="CYCLIC DI-GMP PHOSPHODIESTERASE CDGJ"/>
    <property type="match status" value="1"/>
</dbReference>
<dbReference type="InterPro" id="IPR035919">
    <property type="entry name" value="EAL_sf"/>
</dbReference>
<keyword evidence="4" id="KW-1185">Reference proteome</keyword>
<feature type="domain" description="HDOD" evidence="2">
    <location>
        <begin position="197"/>
        <end position="382"/>
    </location>
</feature>
<protein>
    <submittedName>
        <fullName evidence="3">EAL domain-containing protein</fullName>
    </submittedName>
</protein>
<evidence type="ECO:0000259" key="1">
    <source>
        <dbReference type="PROSITE" id="PS50883"/>
    </source>
</evidence>